<comment type="similarity">
    <text evidence="1">Belongs to the ribosome association toxin RatA family.</text>
</comment>
<dbReference type="Gene3D" id="3.30.530.20">
    <property type="match status" value="1"/>
</dbReference>
<keyword evidence="2" id="KW-1277">Toxin-antitoxin system</keyword>
<dbReference type="CDD" id="cd08861">
    <property type="entry name" value="OtcD1_ARO-CYC_like"/>
    <property type="match status" value="1"/>
</dbReference>
<dbReference type="RefSeq" id="WP_003381704.1">
    <property type="nucleotide sequence ID" value="NZ_RBOM01000292.1"/>
</dbReference>
<evidence type="ECO:0000313" key="5">
    <source>
        <dbReference type="Proteomes" id="UP000276829"/>
    </source>
</evidence>
<gene>
    <name evidence="4" type="ORF">ALQ73_02852</name>
</gene>
<dbReference type="Proteomes" id="UP000276829">
    <property type="component" value="Unassembled WGS sequence"/>
</dbReference>
<evidence type="ECO:0000313" key="4">
    <source>
        <dbReference type="EMBL" id="RMM72426.1"/>
    </source>
</evidence>
<feature type="domain" description="Coenzyme Q-binding protein COQ10 START" evidence="3">
    <location>
        <begin position="14"/>
        <end position="134"/>
    </location>
</feature>
<organism evidence="4 5">
    <name type="scientific">Pseudomonas savastanoi pv. glycinea</name>
    <name type="common">Pseudomonas syringae pv. glycinea</name>
    <dbReference type="NCBI Taxonomy" id="318"/>
    <lineage>
        <taxon>Bacteria</taxon>
        <taxon>Pseudomonadati</taxon>
        <taxon>Pseudomonadota</taxon>
        <taxon>Gammaproteobacteria</taxon>
        <taxon>Pseudomonadales</taxon>
        <taxon>Pseudomonadaceae</taxon>
        <taxon>Pseudomonas</taxon>
    </lineage>
</organism>
<dbReference type="Pfam" id="PF03364">
    <property type="entry name" value="Polyketide_cyc"/>
    <property type="match status" value="1"/>
</dbReference>
<dbReference type="InterPro" id="IPR005031">
    <property type="entry name" value="COQ10_START"/>
</dbReference>
<sequence>MPAVNTSLNLGSLELERVWSTLCEFQRYPEFMKDVLDVTIEQRTGNEIISTWRVLLNGSELTWTERDLLLPDHRIVFQQIDGDLEVWSGEWSIQQAGDDLSVQLDVLFDLGIPSLADVLHPIGERAIRANSRQMLEGIRDRILLSQLSTVAVEA</sequence>
<evidence type="ECO:0000256" key="1">
    <source>
        <dbReference type="ARBA" id="ARBA00008918"/>
    </source>
</evidence>
<accession>A0A3M3GDR8</accession>
<proteinExistence type="inferred from homology"/>
<dbReference type="EMBL" id="RBON01000076">
    <property type="protein sequence ID" value="RMM72426.1"/>
    <property type="molecule type" value="Genomic_DNA"/>
</dbReference>
<dbReference type="AlphaFoldDB" id="A0A3M3GDR8"/>
<reference evidence="4 5" key="1">
    <citation type="submission" date="2018-08" db="EMBL/GenBank/DDBJ databases">
        <title>Recombination of ecologically and evolutionarily significant loci maintains genetic cohesion in the Pseudomonas syringae species complex.</title>
        <authorList>
            <person name="Dillon M."/>
            <person name="Thakur S."/>
            <person name="Almeida R.N.D."/>
            <person name="Weir B.S."/>
            <person name="Guttman D.S."/>
        </authorList>
    </citation>
    <scope>NUCLEOTIDE SEQUENCE [LARGE SCALE GENOMIC DNA]</scope>
    <source>
        <strain evidence="4 5">ICMP 4324</strain>
    </source>
</reference>
<dbReference type="SUPFAM" id="SSF55961">
    <property type="entry name" value="Bet v1-like"/>
    <property type="match status" value="1"/>
</dbReference>
<evidence type="ECO:0000256" key="2">
    <source>
        <dbReference type="ARBA" id="ARBA00022649"/>
    </source>
</evidence>
<evidence type="ECO:0000259" key="3">
    <source>
        <dbReference type="Pfam" id="PF03364"/>
    </source>
</evidence>
<comment type="caution">
    <text evidence="4">The sequence shown here is derived from an EMBL/GenBank/DDBJ whole genome shotgun (WGS) entry which is preliminary data.</text>
</comment>
<dbReference type="InterPro" id="IPR023393">
    <property type="entry name" value="START-like_dom_sf"/>
</dbReference>
<name>A0A3M3GDR8_PSESG</name>
<protein>
    <recommendedName>
        <fullName evidence="3">Coenzyme Q-binding protein COQ10 START domain-containing protein</fullName>
    </recommendedName>
</protein>